<accession>A0A1G8DYQ6</accession>
<keyword evidence="8" id="KW-1185">Reference proteome</keyword>
<proteinExistence type="predicted"/>
<dbReference type="GO" id="GO:0005576">
    <property type="term" value="C:extracellular region"/>
    <property type="evidence" value="ECO:0007669"/>
    <property type="project" value="UniProtKB-SubCell"/>
</dbReference>
<feature type="domain" description="F5/8 type C" evidence="6">
    <location>
        <begin position="687"/>
        <end position="831"/>
    </location>
</feature>
<dbReference type="Pfam" id="PF24517">
    <property type="entry name" value="CBM96"/>
    <property type="match status" value="3"/>
</dbReference>
<organism evidence="7 8">
    <name type="scientific">Microbacterium pygmaeum</name>
    <dbReference type="NCBI Taxonomy" id="370764"/>
    <lineage>
        <taxon>Bacteria</taxon>
        <taxon>Bacillati</taxon>
        <taxon>Actinomycetota</taxon>
        <taxon>Actinomycetes</taxon>
        <taxon>Micrococcales</taxon>
        <taxon>Microbacteriaceae</taxon>
        <taxon>Microbacterium</taxon>
    </lineage>
</organism>
<dbReference type="Proteomes" id="UP000199009">
    <property type="component" value="Chromosome I"/>
</dbReference>
<dbReference type="PANTHER" id="PTHR38045:SF1">
    <property type="entry name" value="HEPARINASE II_III-LIKE PROTEIN"/>
    <property type="match status" value="1"/>
</dbReference>
<gene>
    <name evidence="7" type="ORF">SAMN04489810_3488</name>
</gene>
<dbReference type="Gene3D" id="2.70.98.70">
    <property type="match status" value="1"/>
</dbReference>
<dbReference type="SUPFAM" id="SSF49373">
    <property type="entry name" value="Invasin/intimin cell-adhesion fragments"/>
    <property type="match status" value="3"/>
</dbReference>
<protein>
    <submittedName>
        <fullName evidence="7">Ig-like domain (Group 2)</fullName>
    </submittedName>
</protein>
<keyword evidence="3" id="KW-0964">Secreted</keyword>
<dbReference type="InterPro" id="IPR008964">
    <property type="entry name" value="Invasin/intimin_cell_adhesion"/>
</dbReference>
<dbReference type="STRING" id="370764.SAMN04489810_3488"/>
<dbReference type="PROSITE" id="PS50022">
    <property type="entry name" value="FA58C_3"/>
    <property type="match status" value="1"/>
</dbReference>
<dbReference type="GO" id="GO:0016829">
    <property type="term" value="F:lyase activity"/>
    <property type="evidence" value="ECO:0007669"/>
    <property type="project" value="InterPro"/>
</dbReference>
<sequence length="1630" mass="171703">MLPARSASAAPTGAPTVGDVSTAHPRLMADESRFADLKRQTSADSTSELLLSKVIQRADAQLALATVRFPTKTPVALQDTSRAVQDRVYNLMLAWRLTSKSSYIEKAWAELQAAANFPNWNPDHFLDTAEMTNAFAIAYDWGYSYWSSSRRNTIRTAILSLGLTPSRAVYAAGPNSAGPYKTLGNWSSRADNINVIVNSAMIVGALAIAGDTTSPVVDEVLGNAHSSLAIGLTSYRDDGSFDEGPTYWEYATRFAVTGIRSLQTSTGSDFGLLAGATGLAQTAGFMMSLSGTDDIVFGFADSELRPDPDAAYAGLGAILNDGSLMALAAQSPPTAWAALQLLWRDPTISAQSPRMPPRDASYAAGIVSMRASESDPLGTYVGFRSASNPLGHHQHIDGGDFNLQALGQEWAIDLGNEDATYDSMNEDRQTKRWQYYRTSPEGHNTLLLDAFRPEVATTEATTLISRGANLDSAFAISDLTAQFSSVANQWKRGVKLFDSRNQVLVQDEISVSQPVPALWSMHTSAEIVLDTDGRTATLFQNGQRLAARIISAGDARFQVMDAVPLPTSPIPAQEANDGVRKLAIEFTARGTTTLAVQFTPLPKGSTDAGAAVSAMPLSTWSAAPSSKLTALKVDGVTVGGFSADTPWYQVVHRDQSNFPSVSASASAGSSVSVVQATGTTRAARVTVQQPGLSPTTYSVIFANDAVTIAGVITTGGDSGWSSATYDRKPESYWGTSTAGGWARWELSEPISAKSMKITWTANAEKLTKYKIESSNDKTAWTLRFNGEYRGPSGSQIVKLSNAAAAKFLRLTILDSGKINEVEIYRYDAAAELPDAPARALKSIEVSGLPSSMPVGATGTATRVLKWNVPTDDSEAEIRFMSSDPAVASVDATGKVRALKGGVVRIGALATADGIAVSSSVSVTVVDSTRVRIYADADSYVQSTTPDTNFGTQMGLLSKPSWNSGPDRITYLGFNLSSLAGKTVTSAVLSTENMITDGALDTARVDAHSVAGSWSESAVTYTNKPALGATVGSFLTDRTRKYTSADITDYVASLAANRTSRLSLGLTQDNVGANNVMVYVSSRDYNKPPYIDITLSPSPAAELPARLIHSVSLSDVPSSIEIGESATSVTSVKDSIGGAFTRATVAYSSTQPGVATVTPSGVINAVAPGSTSIVVTATADGIAVSSSVSVTVVDSTRVRIYADADSYVQSTTPDTNFGTQMGLLSKPSWNSGPDRITYLGFNLSSLAGKTVTSAVLSTENMITDGALDTARVDAHSVAGSWSESAVTYTNKPALGATVGSFLTDRTRKYTSADITDYVASLAANRTSRLSLGLTQDNVGANNVMVYVSSRDYNKPPYIDITLSPSPAAELPARLIHSVSLSDVPSSIEIGESATSVTSVKDSIGGAFTRATVAYSSTQPGVATVTPSGVINAVAPGSTSIVVTATADGIAVSSSVSVTVVDSTRVRIYADADSYVQSTTPDTNFGTQMGLLSKPSWNSGPDRITYLGFNLSSLAGKTVTSAVLSTENMITDGALDTARVDAHSVAGSWSESAVTYTNKPALGATVGSFLTDRTRKYTSADITDYVASLAANRTSRLSLGLTQDNVGANNVMVYVSSRDYNKPPYIDITLEQ</sequence>
<evidence type="ECO:0000256" key="1">
    <source>
        <dbReference type="ARBA" id="ARBA00004196"/>
    </source>
</evidence>
<reference evidence="7 8" key="1">
    <citation type="submission" date="2016-10" db="EMBL/GenBank/DDBJ databases">
        <authorList>
            <person name="de Groot N.N."/>
        </authorList>
    </citation>
    <scope>NUCLEOTIDE SEQUENCE [LARGE SCALE GENOMIC DNA]</scope>
    <source>
        <strain evidence="7 8">DSM 23142</strain>
    </source>
</reference>
<evidence type="ECO:0000313" key="7">
    <source>
        <dbReference type="EMBL" id="SDH62876.1"/>
    </source>
</evidence>
<comment type="subcellular location">
    <subcellularLocation>
        <location evidence="1">Cell envelope</location>
    </subcellularLocation>
    <subcellularLocation>
        <location evidence="2">Secreted</location>
    </subcellularLocation>
</comment>
<keyword evidence="4" id="KW-0732">Signal</keyword>
<evidence type="ECO:0000256" key="2">
    <source>
        <dbReference type="ARBA" id="ARBA00004613"/>
    </source>
</evidence>
<dbReference type="SUPFAM" id="SSF49785">
    <property type="entry name" value="Galactose-binding domain-like"/>
    <property type="match status" value="1"/>
</dbReference>
<dbReference type="Pfam" id="PF07940">
    <property type="entry name" value="Hepar_II_III_C"/>
    <property type="match status" value="1"/>
</dbReference>
<evidence type="ECO:0000256" key="3">
    <source>
        <dbReference type="ARBA" id="ARBA00022525"/>
    </source>
</evidence>
<dbReference type="InterPro" id="IPR055372">
    <property type="entry name" value="CBM96"/>
</dbReference>
<dbReference type="InterPro" id="IPR000421">
    <property type="entry name" value="FA58C"/>
</dbReference>
<dbReference type="Gene3D" id="2.60.40.1080">
    <property type="match status" value="3"/>
</dbReference>
<dbReference type="InterPro" id="IPR008979">
    <property type="entry name" value="Galactose-bd-like_sf"/>
</dbReference>
<dbReference type="InterPro" id="IPR012480">
    <property type="entry name" value="Hepar_II_III_C"/>
</dbReference>
<dbReference type="Pfam" id="PF00754">
    <property type="entry name" value="F5_F8_type_C"/>
    <property type="match status" value="1"/>
</dbReference>
<dbReference type="EMBL" id="LT629692">
    <property type="protein sequence ID" value="SDH62876.1"/>
    <property type="molecule type" value="Genomic_DNA"/>
</dbReference>
<dbReference type="PANTHER" id="PTHR38045">
    <property type="entry name" value="CHROMOSOME 1, WHOLE GENOME SHOTGUN SEQUENCE"/>
    <property type="match status" value="1"/>
</dbReference>
<dbReference type="Gene3D" id="2.60.120.260">
    <property type="entry name" value="Galactose-binding domain-like"/>
    <property type="match status" value="1"/>
</dbReference>
<dbReference type="SUPFAM" id="SSF48230">
    <property type="entry name" value="Chondroitin AC/alginate lyase"/>
    <property type="match status" value="1"/>
</dbReference>
<dbReference type="Gene3D" id="1.50.10.100">
    <property type="entry name" value="Chondroitin AC/alginate lyase"/>
    <property type="match status" value="1"/>
</dbReference>
<evidence type="ECO:0000256" key="4">
    <source>
        <dbReference type="ARBA" id="ARBA00022729"/>
    </source>
</evidence>
<feature type="region of interest" description="Disordered" evidence="5">
    <location>
        <begin position="1"/>
        <end position="23"/>
    </location>
</feature>
<dbReference type="NCBIfam" id="NF033679">
    <property type="entry name" value="DNRLRE_dom"/>
    <property type="match status" value="3"/>
</dbReference>
<evidence type="ECO:0000259" key="6">
    <source>
        <dbReference type="PROSITE" id="PS50022"/>
    </source>
</evidence>
<name>A0A1G8DYQ6_9MICO</name>
<dbReference type="InterPro" id="IPR008929">
    <property type="entry name" value="Chondroitin_lyas"/>
</dbReference>
<evidence type="ECO:0000256" key="5">
    <source>
        <dbReference type="SAM" id="MobiDB-lite"/>
    </source>
</evidence>
<dbReference type="GO" id="GO:0030313">
    <property type="term" value="C:cell envelope"/>
    <property type="evidence" value="ECO:0007669"/>
    <property type="project" value="UniProtKB-SubCell"/>
</dbReference>
<evidence type="ECO:0000313" key="8">
    <source>
        <dbReference type="Proteomes" id="UP000199009"/>
    </source>
</evidence>